<name>A0A6J7VK87_9ZZZZ</name>
<reference evidence="1" key="1">
    <citation type="submission" date="2020-05" db="EMBL/GenBank/DDBJ databases">
        <authorList>
            <person name="Chiriac C."/>
            <person name="Salcher M."/>
            <person name="Ghai R."/>
            <person name="Kavagutti S V."/>
        </authorList>
    </citation>
    <scope>NUCLEOTIDE SEQUENCE</scope>
</reference>
<dbReference type="InterPro" id="IPR008492">
    <property type="entry name" value="Rv2714-like"/>
</dbReference>
<accession>A0A6J7VK87</accession>
<evidence type="ECO:0000313" key="1">
    <source>
        <dbReference type="EMBL" id="CAB5077762.1"/>
    </source>
</evidence>
<protein>
    <submittedName>
        <fullName evidence="1">Unannotated protein</fullName>
    </submittedName>
</protein>
<dbReference type="AlphaFoldDB" id="A0A6J7VK87"/>
<dbReference type="Gene3D" id="3.40.50.10900">
    <property type="entry name" value="PAC-like subunit"/>
    <property type="match status" value="1"/>
</dbReference>
<dbReference type="InterPro" id="IPR038389">
    <property type="entry name" value="PSMG2_sf"/>
</dbReference>
<dbReference type="EMBL" id="CAFBRB010000204">
    <property type="protein sequence ID" value="CAB5077762.1"/>
    <property type="molecule type" value="Genomic_DNA"/>
</dbReference>
<gene>
    <name evidence="1" type="ORF">UFOPK4401_01335</name>
</gene>
<dbReference type="SUPFAM" id="SSF159659">
    <property type="entry name" value="Cgl1923-like"/>
    <property type="match status" value="1"/>
</dbReference>
<dbReference type="PIRSF" id="PIRSF028754">
    <property type="entry name" value="UCP028754"/>
    <property type="match status" value="1"/>
</dbReference>
<sequence length="267" mass="29443">MVIAFGGWNDAGECATDAITHLMHIWPSSLIAEVESEDYYDYQVNRPMVSLDETSHRILTWPTTKIFAIPTPHLPFDLVVVEGIEPSMRWKSFSHEIMDLADDLDVALVVTLGGLLADTPHSRPIDISITGANQEISNRLNIELSRYEGPTGIIGVLQSGAMRRGIDAISLWAPVPHYASASPSPKATLALLGALEDSLSITIPSGDLPEEATNWQNSVDELVSEDSEISDYVKQLEASKDETQLPQATGEAIAKEFERYLRRQEEK</sequence>
<dbReference type="Pfam" id="PF09754">
    <property type="entry name" value="PAC2"/>
    <property type="match status" value="1"/>
</dbReference>
<proteinExistence type="predicted"/>
<dbReference type="InterPro" id="IPR019151">
    <property type="entry name" value="Proteasome_assmbl_chaperone_2"/>
</dbReference>
<organism evidence="1">
    <name type="scientific">freshwater metagenome</name>
    <dbReference type="NCBI Taxonomy" id="449393"/>
    <lineage>
        <taxon>unclassified sequences</taxon>
        <taxon>metagenomes</taxon>
        <taxon>ecological metagenomes</taxon>
    </lineage>
</organism>